<dbReference type="RefSeq" id="WP_097122954.1">
    <property type="nucleotide sequence ID" value="NZ_OCND01000008.1"/>
</dbReference>
<dbReference type="EMBL" id="OCND01000008">
    <property type="protein sequence ID" value="SOD56064.1"/>
    <property type="molecule type" value="Genomic_DNA"/>
</dbReference>
<protein>
    <submittedName>
        <fullName evidence="2">Uncharacterized protein</fullName>
    </submittedName>
</protein>
<sequence length="88" mass="10269">MHSRSDQVNLLDDNAANVSSEAEGTRATKSQRTGREQKTIDSKQRKRAYQQWDRNERLRVANEAARREAERMIDAASPMDWRNRYSSD</sequence>
<evidence type="ECO:0000313" key="3">
    <source>
        <dbReference type="Proteomes" id="UP000219374"/>
    </source>
</evidence>
<accession>A0A286DBM2</accession>
<keyword evidence="3" id="KW-1185">Reference proteome</keyword>
<evidence type="ECO:0000256" key="1">
    <source>
        <dbReference type="SAM" id="MobiDB-lite"/>
    </source>
</evidence>
<feature type="compositionally biased region" description="Basic and acidic residues" evidence="1">
    <location>
        <begin position="33"/>
        <end position="43"/>
    </location>
</feature>
<dbReference type="Proteomes" id="UP000219374">
    <property type="component" value="Unassembled WGS sequence"/>
</dbReference>
<reference evidence="2 3" key="1">
    <citation type="submission" date="2017-09" db="EMBL/GenBank/DDBJ databases">
        <authorList>
            <person name="Ehlers B."/>
            <person name="Leendertz F.H."/>
        </authorList>
    </citation>
    <scope>NUCLEOTIDE SEQUENCE [LARGE SCALE GENOMIC DNA]</scope>
    <source>
        <strain evidence="2 3">CGMCC 1.10978</strain>
    </source>
</reference>
<feature type="compositionally biased region" description="Polar residues" evidence="1">
    <location>
        <begin position="16"/>
        <end position="31"/>
    </location>
</feature>
<evidence type="ECO:0000313" key="2">
    <source>
        <dbReference type="EMBL" id="SOD56064.1"/>
    </source>
</evidence>
<feature type="region of interest" description="Disordered" evidence="1">
    <location>
        <begin position="1"/>
        <end position="49"/>
    </location>
</feature>
<organism evidence="2 3">
    <name type="scientific">Pseudoxanthomonas wuyuanensis</name>
    <dbReference type="NCBI Taxonomy" id="1073196"/>
    <lineage>
        <taxon>Bacteria</taxon>
        <taxon>Pseudomonadati</taxon>
        <taxon>Pseudomonadota</taxon>
        <taxon>Gammaproteobacteria</taxon>
        <taxon>Lysobacterales</taxon>
        <taxon>Lysobacteraceae</taxon>
        <taxon>Pseudoxanthomonas</taxon>
    </lineage>
</organism>
<proteinExistence type="predicted"/>
<gene>
    <name evidence="2" type="ORF">SAMN06296416_108157</name>
</gene>
<dbReference type="AlphaFoldDB" id="A0A286DBM2"/>
<name>A0A286DBM2_9GAMM</name>